<dbReference type="PANTHER" id="PTHR43297:SF2">
    <property type="entry name" value="DIPEPTIDE TRANSPORT ATP-BINDING PROTEIN DPPD"/>
    <property type="match status" value="1"/>
</dbReference>
<keyword evidence="6" id="KW-0472">Membrane</keyword>
<feature type="domain" description="ABC transporter" evidence="7">
    <location>
        <begin position="6"/>
        <end position="257"/>
    </location>
</feature>
<keyword evidence="2" id="KW-0813">Transport</keyword>
<protein>
    <submittedName>
        <fullName evidence="8">Unannotated protein</fullName>
    </submittedName>
</protein>
<dbReference type="Gene3D" id="3.40.50.300">
    <property type="entry name" value="P-loop containing nucleotide triphosphate hydrolases"/>
    <property type="match status" value="1"/>
</dbReference>
<dbReference type="EMBL" id="CAFBRY010000024">
    <property type="protein sequence ID" value="CAB5147816.1"/>
    <property type="molecule type" value="Genomic_DNA"/>
</dbReference>
<keyword evidence="5" id="KW-0067">ATP-binding</keyword>
<sequence length="332" mass="36411">MSQPLLHIDNLHVHFNTSDGVVQAINGASLTLNPGEIVGLVGESGSGKSVTAMSILGLVPKPPAVYPEGRILWKGIDLLTTPDRELREIRGGEISMIFQDPMTSLNPVYTIGHQISEMIRVHERISAKAAKERSIEMLNLVGMPNPKQRVDDYPHQFSGGMRQRAMIAMALSCNPELLIADEPTTALDVTIQAQILEILEKSARELNVAVLLITHDLGVVAGICDRVAVMYGGRIVEEAPVDDLFERPLMPYTWGLMKSIPQMDAVQGARLYTIPGSPPVMSRPPKGCAFAARCEFAVDKCQTSVPDLVEYAPNRMVRCHRVSEPNFVQVLK</sequence>
<proteinExistence type="predicted"/>
<evidence type="ECO:0000313" key="8">
    <source>
        <dbReference type="EMBL" id="CAB4340682.1"/>
    </source>
</evidence>
<dbReference type="SUPFAM" id="SSF52540">
    <property type="entry name" value="P-loop containing nucleoside triphosphate hydrolases"/>
    <property type="match status" value="1"/>
</dbReference>
<dbReference type="InterPro" id="IPR017871">
    <property type="entry name" value="ABC_transporter-like_CS"/>
</dbReference>
<evidence type="ECO:0000256" key="4">
    <source>
        <dbReference type="ARBA" id="ARBA00022741"/>
    </source>
</evidence>
<organism evidence="8">
    <name type="scientific">freshwater metagenome</name>
    <dbReference type="NCBI Taxonomy" id="449393"/>
    <lineage>
        <taxon>unclassified sequences</taxon>
        <taxon>metagenomes</taxon>
        <taxon>ecological metagenomes</taxon>
    </lineage>
</organism>
<gene>
    <name evidence="9" type="ORF">UFOPK2731_00879</name>
    <name evidence="10" type="ORF">UFOPK3161_00897</name>
    <name evidence="8" type="ORF">UFOPK3962_00954</name>
    <name evidence="11" type="ORF">UFOPK4427_00894</name>
</gene>
<evidence type="ECO:0000256" key="3">
    <source>
        <dbReference type="ARBA" id="ARBA00022475"/>
    </source>
</evidence>
<dbReference type="GO" id="GO:0016887">
    <property type="term" value="F:ATP hydrolysis activity"/>
    <property type="evidence" value="ECO:0007669"/>
    <property type="project" value="InterPro"/>
</dbReference>
<dbReference type="EMBL" id="CAEZYO010000023">
    <property type="protein sequence ID" value="CAB4731688.1"/>
    <property type="molecule type" value="Genomic_DNA"/>
</dbReference>
<evidence type="ECO:0000313" key="10">
    <source>
        <dbReference type="EMBL" id="CAB4825918.1"/>
    </source>
</evidence>
<dbReference type="FunFam" id="3.40.50.300:FF:000016">
    <property type="entry name" value="Oligopeptide ABC transporter ATP-binding component"/>
    <property type="match status" value="1"/>
</dbReference>
<comment type="subcellular location">
    <subcellularLocation>
        <location evidence="1">Cell membrane</location>
        <topology evidence="1">Peripheral membrane protein</topology>
    </subcellularLocation>
</comment>
<evidence type="ECO:0000313" key="11">
    <source>
        <dbReference type="EMBL" id="CAB5147816.1"/>
    </source>
</evidence>
<dbReference type="EMBL" id="CAFABC010000022">
    <property type="protein sequence ID" value="CAB4825918.1"/>
    <property type="molecule type" value="Genomic_DNA"/>
</dbReference>
<dbReference type="PROSITE" id="PS50893">
    <property type="entry name" value="ABC_TRANSPORTER_2"/>
    <property type="match status" value="1"/>
</dbReference>
<evidence type="ECO:0000256" key="5">
    <source>
        <dbReference type="ARBA" id="ARBA00022840"/>
    </source>
</evidence>
<dbReference type="EMBL" id="CAESAH010000027">
    <property type="protein sequence ID" value="CAB4340682.1"/>
    <property type="molecule type" value="Genomic_DNA"/>
</dbReference>
<dbReference type="PROSITE" id="PS00211">
    <property type="entry name" value="ABC_TRANSPORTER_1"/>
    <property type="match status" value="1"/>
</dbReference>
<dbReference type="GO" id="GO:0005524">
    <property type="term" value="F:ATP binding"/>
    <property type="evidence" value="ECO:0007669"/>
    <property type="project" value="UniProtKB-KW"/>
</dbReference>
<keyword evidence="3" id="KW-1003">Cell membrane</keyword>
<dbReference type="InterPro" id="IPR050388">
    <property type="entry name" value="ABC_Ni/Peptide_Import"/>
</dbReference>
<dbReference type="InterPro" id="IPR003439">
    <property type="entry name" value="ABC_transporter-like_ATP-bd"/>
</dbReference>
<dbReference type="SMART" id="SM00382">
    <property type="entry name" value="AAA"/>
    <property type="match status" value="1"/>
</dbReference>
<dbReference type="Pfam" id="PF00005">
    <property type="entry name" value="ABC_tran"/>
    <property type="match status" value="1"/>
</dbReference>
<dbReference type="InterPro" id="IPR003593">
    <property type="entry name" value="AAA+_ATPase"/>
</dbReference>
<dbReference type="GO" id="GO:0015833">
    <property type="term" value="P:peptide transport"/>
    <property type="evidence" value="ECO:0007669"/>
    <property type="project" value="InterPro"/>
</dbReference>
<evidence type="ECO:0000313" key="9">
    <source>
        <dbReference type="EMBL" id="CAB4731688.1"/>
    </source>
</evidence>
<dbReference type="Pfam" id="PF08352">
    <property type="entry name" value="oligo_HPY"/>
    <property type="match status" value="1"/>
</dbReference>
<name>A0A6J5ZHH8_9ZZZZ</name>
<dbReference type="CDD" id="cd03257">
    <property type="entry name" value="ABC_NikE_OppD_transporters"/>
    <property type="match status" value="1"/>
</dbReference>
<reference evidence="8" key="1">
    <citation type="submission" date="2020-05" db="EMBL/GenBank/DDBJ databases">
        <authorList>
            <person name="Chiriac C."/>
            <person name="Salcher M."/>
            <person name="Ghai R."/>
            <person name="Kavagutti S V."/>
        </authorList>
    </citation>
    <scope>NUCLEOTIDE SEQUENCE</scope>
</reference>
<evidence type="ECO:0000256" key="2">
    <source>
        <dbReference type="ARBA" id="ARBA00022448"/>
    </source>
</evidence>
<dbReference type="InterPro" id="IPR027417">
    <property type="entry name" value="P-loop_NTPase"/>
</dbReference>
<dbReference type="InterPro" id="IPR013563">
    <property type="entry name" value="Oligopep_ABC_C"/>
</dbReference>
<evidence type="ECO:0000256" key="1">
    <source>
        <dbReference type="ARBA" id="ARBA00004202"/>
    </source>
</evidence>
<keyword evidence="4" id="KW-0547">Nucleotide-binding</keyword>
<evidence type="ECO:0000259" key="7">
    <source>
        <dbReference type="PROSITE" id="PS50893"/>
    </source>
</evidence>
<dbReference type="GO" id="GO:0005886">
    <property type="term" value="C:plasma membrane"/>
    <property type="evidence" value="ECO:0007669"/>
    <property type="project" value="UniProtKB-SubCell"/>
</dbReference>
<accession>A0A6J5ZHH8</accession>
<evidence type="ECO:0000256" key="6">
    <source>
        <dbReference type="ARBA" id="ARBA00023136"/>
    </source>
</evidence>
<dbReference type="PANTHER" id="PTHR43297">
    <property type="entry name" value="OLIGOPEPTIDE TRANSPORT ATP-BINDING PROTEIN APPD"/>
    <property type="match status" value="1"/>
</dbReference>
<dbReference type="NCBIfam" id="TIGR01727">
    <property type="entry name" value="oligo_HPY"/>
    <property type="match status" value="1"/>
</dbReference>
<dbReference type="AlphaFoldDB" id="A0A6J5ZHH8"/>